<dbReference type="EMBL" id="VUNS01000010">
    <property type="protein sequence ID" value="MST97475.1"/>
    <property type="molecule type" value="Genomic_DNA"/>
</dbReference>
<keyword evidence="2" id="KW-1185">Reference proteome</keyword>
<organism evidence="1 2">
    <name type="scientific">Victivallis lenta</name>
    <dbReference type="NCBI Taxonomy" id="2606640"/>
    <lineage>
        <taxon>Bacteria</taxon>
        <taxon>Pseudomonadati</taxon>
        <taxon>Lentisphaerota</taxon>
        <taxon>Lentisphaeria</taxon>
        <taxon>Victivallales</taxon>
        <taxon>Victivallaceae</taxon>
        <taxon>Victivallis</taxon>
    </lineage>
</organism>
<comment type="caution">
    <text evidence="1">The sequence shown here is derived from an EMBL/GenBank/DDBJ whole genome shotgun (WGS) entry which is preliminary data.</text>
</comment>
<proteinExistence type="predicted"/>
<gene>
    <name evidence="1" type="ORF">FYJ85_10530</name>
</gene>
<reference evidence="1 2" key="1">
    <citation type="submission" date="2019-08" db="EMBL/GenBank/DDBJ databases">
        <title>In-depth cultivation of the pig gut microbiome towards novel bacterial diversity and tailored functional studies.</title>
        <authorList>
            <person name="Wylensek D."/>
            <person name="Hitch T.C.A."/>
            <person name="Clavel T."/>
        </authorList>
    </citation>
    <scope>NUCLEOTIDE SEQUENCE [LARGE SCALE GENOMIC DNA]</scope>
    <source>
        <strain evidence="1 2">BBE-744-WT-12</strain>
    </source>
</reference>
<accession>A0A844G3J9</accession>
<dbReference type="Proteomes" id="UP000435649">
    <property type="component" value="Unassembled WGS sequence"/>
</dbReference>
<evidence type="ECO:0008006" key="3">
    <source>
        <dbReference type="Google" id="ProtNLM"/>
    </source>
</evidence>
<evidence type="ECO:0000313" key="1">
    <source>
        <dbReference type="EMBL" id="MST97475.1"/>
    </source>
</evidence>
<sequence>MNKTELTRTVKEMIAAPSCCQELKAAGQNYLNALGTDAEKAAAAALLQEIREDVCTLDQTIPFFESELGAQIFGAERAEAMAAHAREIKEQGAKWCDCPACAAGVKILENASALV</sequence>
<evidence type="ECO:0000313" key="2">
    <source>
        <dbReference type="Proteomes" id="UP000435649"/>
    </source>
</evidence>
<dbReference type="AlphaFoldDB" id="A0A844G3J9"/>
<name>A0A844G3J9_9BACT</name>
<protein>
    <recommendedName>
        <fullName evidence="3">Heat-shock protein Hsp90</fullName>
    </recommendedName>
</protein>
<dbReference type="RefSeq" id="WP_106055442.1">
    <property type="nucleotide sequence ID" value="NZ_CALXOB010000045.1"/>
</dbReference>